<proteinExistence type="predicted"/>
<dbReference type="EMBL" id="CP140154">
    <property type="protein sequence ID" value="WQG86975.1"/>
    <property type="molecule type" value="Genomic_DNA"/>
</dbReference>
<dbReference type="InterPro" id="IPR014776">
    <property type="entry name" value="4pyrrole_Mease_sub2"/>
</dbReference>
<evidence type="ECO:0000256" key="4">
    <source>
        <dbReference type="ARBA" id="ARBA00022679"/>
    </source>
</evidence>
<keyword evidence="3 7" id="KW-0489">Methyltransferase</keyword>
<evidence type="ECO:0000259" key="6">
    <source>
        <dbReference type="Pfam" id="PF00590"/>
    </source>
</evidence>
<feature type="domain" description="Tetrapyrrole methylase" evidence="6">
    <location>
        <begin position="79"/>
        <end position="218"/>
    </location>
</feature>
<keyword evidence="2" id="KW-0698">rRNA processing</keyword>
<keyword evidence="10" id="KW-1185">Reference proteome</keyword>
<organism evidence="7 9">
    <name type="scientific">Chitinophaga sancti</name>
    <dbReference type="NCBI Taxonomy" id="1004"/>
    <lineage>
        <taxon>Bacteria</taxon>
        <taxon>Pseudomonadati</taxon>
        <taxon>Bacteroidota</taxon>
        <taxon>Chitinophagia</taxon>
        <taxon>Chitinophagales</taxon>
        <taxon>Chitinophagaceae</taxon>
        <taxon>Chitinophaga</taxon>
    </lineage>
</organism>
<dbReference type="InterPro" id="IPR014777">
    <property type="entry name" value="4pyrrole_Mease_sub1"/>
</dbReference>
<dbReference type="EMBL" id="FPIZ01000019">
    <property type="protein sequence ID" value="SFW81107.1"/>
    <property type="molecule type" value="Genomic_DNA"/>
</dbReference>
<evidence type="ECO:0000256" key="5">
    <source>
        <dbReference type="ARBA" id="ARBA00022691"/>
    </source>
</evidence>
<evidence type="ECO:0000313" key="10">
    <source>
        <dbReference type="Proteomes" id="UP001326715"/>
    </source>
</evidence>
<dbReference type="SUPFAM" id="SSF53790">
    <property type="entry name" value="Tetrapyrrole methylase"/>
    <property type="match status" value="1"/>
</dbReference>
<dbReference type="InterPro" id="IPR035996">
    <property type="entry name" value="4pyrrol_Methylase_sf"/>
</dbReference>
<evidence type="ECO:0000256" key="1">
    <source>
        <dbReference type="ARBA" id="ARBA00022490"/>
    </source>
</evidence>
<name>A0A1K1S9T1_9BACT</name>
<dbReference type="Gene3D" id="3.40.1010.10">
    <property type="entry name" value="Cobalt-precorrin-4 Transmethylase, Domain 1"/>
    <property type="match status" value="1"/>
</dbReference>
<keyword evidence="4 7" id="KW-0808">Transferase</keyword>
<dbReference type="RefSeq" id="WP_072364069.1">
    <property type="nucleotide sequence ID" value="NZ_CBHWAX010000002.1"/>
</dbReference>
<reference evidence="8 10" key="2">
    <citation type="submission" date="2023-11" db="EMBL/GenBank/DDBJ databases">
        <title>MicrobeMod: A computational toolkit for identifying prokaryotic methylation and restriction-modification with nanopore sequencing.</title>
        <authorList>
            <person name="Crits-Christoph A."/>
            <person name="Kang S.C."/>
            <person name="Lee H."/>
            <person name="Ostrov N."/>
        </authorList>
    </citation>
    <scope>NUCLEOTIDE SEQUENCE [LARGE SCALE GENOMIC DNA]</scope>
    <source>
        <strain evidence="8 10">ATCC 23090</strain>
    </source>
</reference>
<evidence type="ECO:0000313" key="9">
    <source>
        <dbReference type="Proteomes" id="UP000183788"/>
    </source>
</evidence>
<dbReference type="AlphaFoldDB" id="A0A1K1S9T1"/>
<evidence type="ECO:0000256" key="2">
    <source>
        <dbReference type="ARBA" id="ARBA00022552"/>
    </source>
</evidence>
<dbReference type="InterPro" id="IPR000878">
    <property type="entry name" value="4pyrrol_Mease"/>
</dbReference>
<evidence type="ECO:0000313" key="8">
    <source>
        <dbReference type="EMBL" id="WQG86975.1"/>
    </source>
</evidence>
<evidence type="ECO:0000256" key="3">
    <source>
        <dbReference type="ARBA" id="ARBA00022603"/>
    </source>
</evidence>
<sequence>MEQVGKVYLIPTVLSPEGLHTIPPYVTAAAQKISVFFVENERTARRYLKALDRSINIDSLQILLMQGGGATGVSDTELAKKFLLEGKDIGVMSEAGCPAIADPGHRIVLAAHSVDAPIIPMVGPNSMLMALIASGMNGQNFQFVGYLPVKPGERIKAIKELELESIKKHQTEMFIETPYRNNHLLRDLLASCKDTTLVCVAADITAPEEYIKTKTVKEWKKQELPELHKRPAIFLLLAQ</sequence>
<keyword evidence="5" id="KW-0949">S-adenosyl-L-methionine</keyword>
<dbReference type="PANTHER" id="PTHR46111:SF2">
    <property type="entry name" value="SAM-DEPENDENT METHYLTRANSFERASE"/>
    <property type="match status" value="1"/>
</dbReference>
<dbReference type="GO" id="GO:0006364">
    <property type="term" value="P:rRNA processing"/>
    <property type="evidence" value="ECO:0007669"/>
    <property type="project" value="UniProtKB-KW"/>
</dbReference>
<dbReference type="Gene3D" id="3.30.950.10">
    <property type="entry name" value="Methyltransferase, Cobalt-precorrin-4 Transmethylase, Domain 2"/>
    <property type="match status" value="1"/>
</dbReference>
<dbReference type="Proteomes" id="UP000183788">
    <property type="component" value="Unassembled WGS sequence"/>
</dbReference>
<dbReference type="Pfam" id="PF00590">
    <property type="entry name" value="TP_methylase"/>
    <property type="match status" value="1"/>
</dbReference>
<dbReference type="GO" id="GO:0032259">
    <property type="term" value="P:methylation"/>
    <property type="evidence" value="ECO:0007669"/>
    <property type="project" value="UniProtKB-KW"/>
</dbReference>
<gene>
    <name evidence="7" type="ORF">SAMN05661012_05048</name>
    <name evidence="8" type="ORF">SR876_18825</name>
</gene>
<dbReference type="CDD" id="cd11649">
    <property type="entry name" value="RsmI_like"/>
    <property type="match status" value="1"/>
</dbReference>
<evidence type="ECO:0000313" key="7">
    <source>
        <dbReference type="EMBL" id="SFW81107.1"/>
    </source>
</evidence>
<dbReference type="Proteomes" id="UP001326715">
    <property type="component" value="Chromosome"/>
</dbReference>
<keyword evidence="1" id="KW-0963">Cytoplasm</keyword>
<protein>
    <submittedName>
        <fullName evidence="7">16S rRNA (Cytidine1402-2'-O)-methyltransferase</fullName>
    </submittedName>
    <submittedName>
        <fullName evidence="8">SAM-dependent methyltransferase</fullName>
    </submittedName>
</protein>
<dbReference type="GO" id="GO:0008168">
    <property type="term" value="F:methyltransferase activity"/>
    <property type="evidence" value="ECO:0007669"/>
    <property type="project" value="UniProtKB-KW"/>
</dbReference>
<reference evidence="7 9" key="1">
    <citation type="submission" date="2016-11" db="EMBL/GenBank/DDBJ databases">
        <authorList>
            <person name="Jaros S."/>
            <person name="Januszkiewicz K."/>
            <person name="Wedrychowicz H."/>
        </authorList>
    </citation>
    <scope>NUCLEOTIDE SEQUENCE [LARGE SCALE GENOMIC DNA]</scope>
    <source>
        <strain evidence="7 9">DSM 784</strain>
    </source>
</reference>
<dbReference type="STRING" id="1004.SAMN05661012_05048"/>
<dbReference type="PANTHER" id="PTHR46111">
    <property type="entry name" value="RIBOSOMAL RNA SMALL SUBUNIT METHYLTRANSFERASE I"/>
    <property type="match status" value="1"/>
</dbReference>
<dbReference type="OrthoDB" id="9809084at2"/>
<accession>A0A1K1S9T1</accession>
<dbReference type="InterPro" id="IPR008189">
    <property type="entry name" value="rRNA_ssu_MeTfrase_I"/>
</dbReference>